<evidence type="ECO:0000313" key="4">
    <source>
        <dbReference type="EMBL" id="BBD72029.1"/>
    </source>
</evidence>
<keyword evidence="1" id="KW-0500">Molybdenum</keyword>
<reference evidence="5" key="1">
    <citation type="journal article" date="2014" name="Int. J. Syst. Evol. Microbiol.">
        <title>Complete genome sequence of Corynebacterium casei LMG S-19264T (=DSM 44701T), isolated from a smear-ripened cheese.</title>
        <authorList>
            <consortium name="US DOE Joint Genome Institute (JGI-PGF)"/>
            <person name="Walter F."/>
            <person name="Albersmeier A."/>
            <person name="Kalinowski J."/>
            <person name="Ruckert C."/>
        </authorList>
    </citation>
    <scope>NUCLEOTIDE SEQUENCE</scope>
    <source>
        <strain evidence="5">JCM 31740</strain>
    </source>
</reference>
<dbReference type="Pfam" id="PF01315">
    <property type="entry name" value="Ald_Xan_dh_C"/>
    <property type="match status" value="1"/>
</dbReference>
<dbReference type="GO" id="GO:0004854">
    <property type="term" value="F:xanthine dehydrogenase activity"/>
    <property type="evidence" value="ECO:0007669"/>
    <property type="project" value="UniProtKB-EC"/>
</dbReference>
<keyword evidence="2 4" id="KW-0560">Oxidoreductase</keyword>
<reference evidence="6" key="2">
    <citation type="submission" date="2018-04" db="EMBL/GenBank/DDBJ databases">
        <title>Complete genome sequence of Sulfodiicoccus acidiphilus strain HS-1.</title>
        <authorList>
            <person name="Sakai H.D."/>
            <person name="Kurosawa N."/>
        </authorList>
    </citation>
    <scope>NUCLEOTIDE SEQUENCE [LARGE SCALE GENOMIC DNA]</scope>
    <source>
        <strain evidence="6">HS-1</strain>
    </source>
</reference>
<dbReference type="GO" id="GO:0005506">
    <property type="term" value="F:iron ion binding"/>
    <property type="evidence" value="ECO:0007669"/>
    <property type="project" value="InterPro"/>
</dbReference>
<protein>
    <submittedName>
        <fullName evidence="4">Carbon monoxide dehydrogenase</fullName>
        <ecNumber evidence="4">1.17.1.4</ecNumber>
    </submittedName>
</protein>
<evidence type="ECO:0000256" key="2">
    <source>
        <dbReference type="ARBA" id="ARBA00023002"/>
    </source>
</evidence>
<dbReference type="InterPro" id="IPR036856">
    <property type="entry name" value="Ald_Oxase/Xan_DH_a/b_sf"/>
</dbReference>
<evidence type="ECO:0000259" key="3">
    <source>
        <dbReference type="SMART" id="SM01008"/>
    </source>
</evidence>
<dbReference type="FunFam" id="3.30.365.10:FF:000001">
    <property type="entry name" value="Xanthine dehydrogenase oxidase"/>
    <property type="match status" value="1"/>
</dbReference>
<dbReference type="AlphaFoldDB" id="A0A348B1H7"/>
<feature type="domain" description="Aldehyde oxidase/xanthine dehydrogenase a/b hammerhead" evidence="3">
    <location>
        <begin position="35"/>
        <end position="148"/>
    </location>
</feature>
<reference evidence="5" key="4">
    <citation type="submission" date="2020-09" db="EMBL/GenBank/DDBJ databases">
        <authorList>
            <person name="Sun Q."/>
            <person name="Ohkuma M."/>
        </authorList>
    </citation>
    <scope>NUCLEOTIDE SEQUENCE</scope>
    <source>
        <strain evidence="5">JCM 31740</strain>
    </source>
</reference>
<dbReference type="Pfam" id="PF20256">
    <property type="entry name" value="MoCoBD_2"/>
    <property type="match status" value="1"/>
</dbReference>
<gene>
    <name evidence="5" type="primary">coxL</name>
    <name evidence="5" type="ORF">GCM10007116_17010</name>
    <name evidence="4" type="ORF">HS1genome_0418</name>
</gene>
<organism evidence="4 6">
    <name type="scientific">Sulfodiicoccus acidiphilus</name>
    <dbReference type="NCBI Taxonomy" id="1670455"/>
    <lineage>
        <taxon>Archaea</taxon>
        <taxon>Thermoproteota</taxon>
        <taxon>Thermoprotei</taxon>
        <taxon>Sulfolobales</taxon>
        <taxon>Sulfolobaceae</taxon>
        <taxon>Sulfodiicoccus</taxon>
    </lineage>
</organism>
<dbReference type="SMART" id="SM01008">
    <property type="entry name" value="Ald_Xan_dh_C"/>
    <property type="match status" value="1"/>
</dbReference>
<dbReference type="Gene3D" id="3.90.1170.50">
    <property type="entry name" value="Aldehyde oxidase/xanthine dehydrogenase, a/b hammerhead"/>
    <property type="match status" value="1"/>
</dbReference>
<proteinExistence type="predicted"/>
<dbReference type="Proteomes" id="UP000616143">
    <property type="component" value="Unassembled WGS sequence"/>
</dbReference>
<sequence>MQSSSMSLTTSVEVKEAQRYVGKPILRKEAPLLLQGKGVFTDDVTLPVKVYHVAFVRSTYAHARIRAINVSRALTSPGVVAVFTGEDFKDFPMGYWMHHPGMAEPRRTPLAYSKVRYQGEPVAMVVAENQYQAEDAAELVDVEYDPLPALVDPLKSSESDVKIFEELKDNVLFRDSYTSSERVREVVDSAPVVIEEVLKNTRTSPVSLETRAAMAWYDGERLNIWASTQFPHVVRTYVAETLNFPENRIKVMVENVGGGFGPKSSVFGDEMAVYAAALKLKVPIKWVETRTEHMLITGHERDQYHFVKAGFTSDGRLLGLVDRIVADLGAGTAFWTEVQPVMVASVSVPGPYKFDNYSFEVLGVATNKAPVSPNIGFGRPVAAFVMERVMDIAARKLGLNVFDIRMRNLIDKEDFPYVSPAKVVYDSGDYKRGLELLRSMLDVQKLEEERKELRKKGKLLGVGISVYSEYTAPPSSRLSGVLGWEVGGYEKATVRVDPTGKVQVLLGVMDMGQGHRTVFAQIAADSLGVKMDDVYVVEGNTDVDPYGFGSWASRATVTAGNAVMLACEKLKRKILRIAAHLLNSKPENLTIAEGIVRDQNSGREIKLAEVAKISYRKVNLLPPGEEPELEESAVYEPPQDMTVVSYAWHGAVVEVDPETLEVKVDRYYVVHDSGKLVNPALAEAQVVGTVIGNGFLQTFNELVYDSDGNLRTTSFWDYVPPTAQDVPEIFEQEHLVSPSPTPGGFKGMGEGGAIGAPAALVNALDDALSEFGVKITKVPISWNELYALALRTGVPK</sequence>
<dbReference type="InterPro" id="IPR016208">
    <property type="entry name" value="Ald_Oxase/xanthine_DH-like"/>
</dbReference>
<dbReference type="Pfam" id="PF02738">
    <property type="entry name" value="MoCoBD_1"/>
    <property type="match status" value="1"/>
</dbReference>
<evidence type="ECO:0000313" key="5">
    <source>
        <dbReference type="EMBL" id="GGU00288.1"/>
    </source>
</evidence>
<dbReference type="PANTHER" id="PTHR11908">
    <property type="entry name" value="XANTHINE DEHYDROGENASE"/>
    <property type="match status" value="1"/>
</dbReference>
<evidence type="ECO:0000256" key="1">
    <source>
        <dbReference type="ARBA" id="ARBA00022505"/>
    </source>
</evidence>
<dbReference type="EMBL" id="AP018553">
    <property type="protein sequence ID" value="BBD72029.1"/>
    <property type="molecule type" value="Genomic_DNA"/>
</dbReference>
<accession>A0A348B1H7</accession>
<keyword evidence="6" id="KW-1185">Reference proteome</keyword>
<dbReference type="SUPFAM" id="SSF56003">
    <property type="entry name" value="Molybdenum cofactor-binding domain"/>
    <property type="match status" value="1"/>
</dbReference>
<dbReference type="InterPro" id="IPR046867">
    <property type="entry name" value="AldOxase/xan_DH_MoCoBD2"/>
</dbReference>
<dbReference type="InterPro" id="IPR000674">
    <property type="entry name" value="Ald_Oxase/Xan_DH_a/b"/>
</dbReference>
<dbReference type="InterPro" id="IPR008274">
    <property type="entry name" value="AldOxase/xan_DH_MoCoBD1"/>
</dbReference>
<dbReference type="PANTHER" id="PTHR11908:SF132">
    <property type="entry name" value="ALDEHYDE OXIDASE 1-RELATED"/>
    <property type="match status" value="1"/>
</dbReference>
<reference evidence="4" key="3">
    <citation type="journal article" date="2019" name="BMC Res. Notes">
        <title>Complete genome sequence of the Sulfodiicoccus acidiphilus strain HS-1T, the first crenarchaeon that lacks polB3, isolated from an acidic hot spring in Ohwaku-dani, Hakone, Japan.</title>
        <authorList>
            <person name="Sakai H.D."/>
            <person name="Kurosawa N."/>
        </authorList>
    </citation>
    <scope>NUCLEOTIDE SEQUENCE</scope>
    <source>
        <strain evidence="4">HS-1</strain>
    </source>
</reference>
<dbReference type="Proteomes" id="UP000276741">
    <property type="component" value="Chromosome"/>
</dbReference>
<dbReference type="KEGG" id="sacd:HS1genome_0418"/>
<dbReference type="EMBL" id="BMQS01000016">
    <property type="protein sequence ID" value="GGU00288.1"/>
    <property type="molecule type" value="Genomic_DNA"/>
</dbReference>
<dbReference type="InterPro" id="IPR037165">
    <property type="entry name" value="AldOxase/xan_DH_Mopterin-bd_sf"/>
</dbReference>
<dbReference type="EC" id="1.17.1.4" evidence="4"/>
<dbReference type="SUPFAM" id="SSF54665">
    <property type="entry name" value="CO dehydrogenase molybdoprotein N-domain-like"/>
    <property type="match status" value="1"/>
</dbReference>
<evidence type="ECO:0000313" key="6">
    <source>
        <dbReference type="Proteomes" id="UP000276741"/>
    </source>
</evidence>
<name>A0A348B1H7_9CREN</name>
<dbReference type="Gene3D" id="3.30.365.10">
    <property type="entry name" value="Aldehyde oxidase/xanthine dehydrogenase, molybdopterin binding domain"/>
    <property type="match status" value="4"/>
</dbReference>